<feature type="domain" description="VOC" evidence="1">
    <location>
        <begin position="5"/>
        <end position="122"/>
    </location>
</feature>
<dbReference type="SUPFAM" id="SSF54593">
    <property type="entry name" value="Glyoxalase/Bleomycin resistance protein/Dihydroxybiphenyl dioxygenase"/>
    <property type="match status" value="1"/>
</dbReference>
<dbReference type="InterPro" id="IPR004360">
    <property type="entry name" value="Glyas_Fos-R_dOase_dom"/>
</dbReference>
<gene>
    <name evidence="2" type="ORF">ACFOGP_17250</name>
</gene>
<reference evidence="3" key="1">
    <citation type="journal article" date="2019" name="Int. J. Syst. Evol. Microbiol.">
        <title>The Global Catalogue of Microorganisms (GCM) 10K type strain sequencing project: providing services to taxonomists for standard genome sequencing and annotation.</title>
        <authorList>
            <consortium name="The Broad Institute Genomics Platform"/>
            <consortium name="The Broad Institute Genome Sequencing Center for Infectious Disease"/>
            <person name="Wu L."/>
            <person name="Ma J."/>
        </authorList>
    </citation>
    <scope>NUCLEOTIDE SEQUENCE [LARGE SCALE GENOMIC DNA]</scope>
    <source>
        <strain evidence="3">KCTC 52366</strain>
    </source>
</reference>
<dbReference type="PROSITE" id="PS51819">
    <property type="entry name" value="VOC"/>
    <property type="match status" value="1"/>
</dbReference>
<evidence type="ECO:0000313" key="3">
    <source>
        <dbReference type="Proteomes" id="UP001595632"/>
    </source>
</evidence>
<dbReference type="Gene3D" id="3.10.180.10">
    <property type="entry name" value="2,3-Dihydroxybiphenyl 1,2-Dioxygenase, domain 1"/>
    <property type="match status" value="1"/>
</dbReference>
<comment type="caution">
    <text evidence="2">The sequence shown here is derived from an EMBL/GenBank/DDBJ whole genome shotgun (WGS) entry which is preliminary data.</text>
</comment>
<dbReference type="InterPro" id="IPR037523">
    <property type="entry name" value="VOC_core"/>
</dbReference>
<proteinExistence type="predicted"/>
<dbReference type="Proteomes" id="UP001595632">
    <property type="component" value="Unassembled WGS sequence"/>
</dbReference>
<keyword evidence="3" id="KW-1185">Reference proteome</keyword>
<dbReference type="RefSeq" id="WP_275633820.1">
    <property type="nucleotide sequence ID" value="NZ_JARGYD010000006.1"/>
</dbReference>
<dbReference type="PANTHER" id="PTHR47802:SF1">
    <property type="entry name" value="GLYOXALASE FAMILY PROTEIN, EXPRESSED"/>
    <property type="match status" value="1"/>
</dbReference>
<organism evidence="2 3">
    <name type="scientific">Psychromarinibacter halotolerans</name>
    <dbReference type="NCBI Taxonomy" id="1775175"/>
    <lineage>
        <taxon>Bacteria</taxon>
        <taxon>Pseudomonadati</taxon>
        <taxon>Pseudomonadota</taxon>
        <taxon>Alphaproteobacteria</taxon>
        <taxon>Rhodobacterales</taxon>
        <taxon>Paracoccaceae</taxon>
        <taxon>Psychromarinibacter</taxon>
    </lineage>
</organism>
<accession>A0ABV7GW87</accession>
<evidence type="ECO:0000259" key="1">
    <source>
        <dbReference type="PROSITE" id="PS51819"/>
    </source>
</evidence>
<protein>
    <submittedName>
        <fullName evidence="2">VOC family protein</fullName>
    </submittedName>
</protein>
<dbReference type="EMBL" id="JBHRTB010000010">
    <property type="protein sequence ID" value="MFC3144475.1"/>
    <property type="molecule type" value="Genomic_DNA"/>
</dbReference>
<name>A0ABV7GW87_9RHOB</name>
<dbReference type="InterPro" id="IPR029068">
    <property type="entry name" value="Glyas_Bleomycin-R_OHBP_Dase"/>
</dbReference>
<sequence length="154" mass="17563">MKAIRFNHLAVSTTDIEASVKFYMEVFGLEKLPTYNFGIPCQYLRMGEKQQLHIFQVPNENVPVRQHFAVDVDDFTAVYKKAKEAGYLDFEAFDNCMYELPDGGVQMYLRDPGGNLVEVDCPDVTKLDLAEIPDMKRLADKNPQTGENLQATLY</sequence>
<dbReference type="PANTHER" id="PTHR47802">
    <property type="entry name" value="GLYOXALASE FAMILY PROTEIN, EXPRESSED"/>
    <property type="match status" value="1"/>
</dbReference>
<evidence type="ECO:0000313" key="2">
    <source>
        <dbReference type="EMBL" id="MFC3144475.1"/>
    </source>
</evidence>
<dbReference type="Pfam" id="PF00903">
    <property type="entry name" value="Glyoxalase"/>
    <property type="match status" value="1"/>
</dbReference>